<accession>A0A0F4IZV1</accession>
<feature type="compositionally biased region" description="Basic and acidic residues" evidence="1">
    <location>
        <begin position="357"/>
        <end position="367"/>
    </location>
</feature>
<feature type="compositionally biased region" description="Basic and acidic residues" evidence="1">
    <location>
        <begin position="312"/>
        <end position="328"/>
    </location>
</feature>
<name>A0A0F4IZV1_9ACTN</name>
<protein>
    <submittedName>
        <fullName evidence="2">Uncharacterized protein</fullName>
    </submittedName>
</protein>
<dbReference type="AlphaFoldDB" id="A0A0F4IZV1"/>
<organism evidence="2 3">
    <name type="scientific">Streptomyces katrae</name>
    <dbReference type="NCBI Taxonomy" id="68223"/>
    <lineage>
        <taxon>Bacteria</taxon>
        <taxon>Bacillati</taxon>
        <taxon>Actinomycetota</taxon>
        <taxon>Actinomycetes</taxon>
        <taxon>Kitasatosporales</taxon>
        <taxon>Streptomycetaceae</taxon>
        <taxon>Streptomyces</taxon>
    </lineage>
</organism>
<feature type="compositionally biased region" description="Gly residues" evidence="1">
    <location>
        <begin position="345"/>
        <end position="356"/>
    </location>
</feature>
<proteinExistence type="predicted"/>
<feature type="region of interest" description="Disordered" evidence="1">
    <location>
        <begin position="312"/>
        <end position="367"/>
    </location>
</feature>
<evidence type="ECO:0000313" key="3">
    <source>
        <dbReference type="Proteomes" id="UP000033551"/>
    </source>
</evidence>
<reference evidence="2 3" key="1">
    <citation type="submission" date="2015-02" db="EMBL/GenBank/DDBJ databases">
        <authorList>
            <person name="Ju K.-S."/>
            <person name="Doroghazi J.R."/>
            <person name="Metcalf W."/>
        </authorList>
    </citation>
    <scope>NUCLEOTIDE SEQUENCE [LARGE SCALE GENOMIC DNA]</scope>
    <source>
        <strain evidence="2 3">NRRL ISP-5550</strain>
    </source>
</reference>
<sequence>MAQPGPVEDLAAARCGAGSPGDEGAEVDRAVRLVGEVGAEAARQQDGREEAGVEHVEEFAGAAQPDAHLVGGLVVDEFQVGFAEGGPAAVGADLVGDEEGVEVGVEPADGADLGGACAGAQGAPDLPGHLGGGVRGEGVEEAAGEAAPAAVHLVDAEPARSGVALEEVRVAERACEGPVGQPVAEALEQVGGQDDLVGSVGVAVDGVPDGCHGLGAQVRQCGGPGGEGVGGVEGGEPAGGLPGVGDLAAELPGVRAGVRAAAAGAVAGDEPVADDPAQEVSEVEEFRQCGDLAERLVVAGVEEAFEVDGARGDDVLGDRAERGGHGRDGAPGGGQRLGPSPGQAGQQGGAVRSGGVGERRGHPVELV</sequence>
<evidence type="ECO:0000313" key="2">
    <source>
        <dbReference type="EMBL" id="KJY27545.1"/>
    </source>
</evidence>
<feature type="region of interest" description="Disordered" evidence="1">
    <location>
        <begin position="1"/>
        <end position="24"/>
    </location>
</feature>
<evidence type="ECO:0000256" key="1">
    <source>
        <dbReference type="SAM" id="MobiDB-lite"/>
    </source>
</evidence>
<gene>
    <name evidence="2" type="ORF">VR44_27300</name>
</gene>
<feature type="non-terminal residue" evidence="2">
    <location>
        <position position="367"/>
    </location>
</feature>
<keyword evidence="3" id="KW-1185">Reference proteome</keyword>
<comment type="caution">
    <text evidence="2">The sequence shown here is derived from an EMBL/GenBank/DDBJ whole genome shotgun (WGS) entry which is preliminary data.</text>
</comment>
<dbReference type="EMBL" id="JZWV01000822">
    <property type="protein sequence ID" value="KJY27545.1"/>
    <property type="molecule type" value="Genomic_DNA"/>
</dbReference>
<dbReference type="Proteomes" id="UP000033551">
    <property type="component" value="Unassembled WGS sequence"/>
</dbReference>